<dbReference type="InterPro" id="IPR045661">
    <property type="entry name" value="DUF6389"/>
</dbReference>
<dbReference type="Proteomes" id="UP001142325">
    <property type="component" value="Unassembled WGS sequence"/>
</dbReference>
<protein>
    <submittedName>
        <fullName evidence="1">Uncharacterized protein</fullName>
    </submittedName>
</protein>
<organism evidence="1 2">
    <name type="scientific">Microbacterium keratanolyticum</name>
    <dbReference type="NCBI Taxonomy" id="67574"/>
    <lineage>
        <taxon>Bacteria</taxon>
        <taxon>Bacillati</taxon>
        <taxon>Actinomycetota</taxon>
        <taxon>Actinomycetes</taxon>
        <taxon>Micrococcales</taxon>
        <taxon>Microbacteriaceae</taxon>
        <taxon>Microbacterium</taxon>
    </lineage>
</organism>
<gene>
    <name evidence="1" type="ORF">GCM10017596_05620</name>
</gene>
<dbReference type="AlphaFoldDB" id="A0A9W6M7V6"/>
<proteinExistence type="predicted"/>
<reference evidence="1" key="2">
    <citation type="submission" date="2023-01" db="EMBL/GenBank/DDBJ databases">
        <authorList>
            <person name="Sun Q."/>
            <person name="Evtushenko L."/>
        </authorList>
    </citation>
    <scope>NUCLEOTIDE SEQUENCE</scope>
    <source>
        <strain evidence="1">VKM Ac-1958</strain>
    </source>
</reference>
<reference evidence="1" key="1">
    <citation type="journal article" date="2014" name="Int. J. Syst. Evol. Microbiol.">
        <title>Complete genome sequence of Corynebacterium casei LMG S-19264T (=DSM 44701T), isolated from a smear-ripened cheese.</title>
        <authorList>
            <consortium name="US DOE Joint Genome Institute (JGI-PGF)"/>
            <person name="Walter F."/>
            <person name="Albersmeier A."/>
            <person name="Kalinowski J."/>
            <person name="Ruckert C."/>
        </authorList>
    </citation>
    <scope>NUCLEOTIDE SEQUENCE</scope>
    <source>
        <strain evidence="1">VKM Ac-1958</strain>
    </source>
</reference>
<evidence type="ECO:0000313" key="1">
    <source>
        <dbReference type="EMBL" id="GLK00847.1"/>
    </source>
</evidence>
<keyword evidence="2" id="KW-1185">Reference proteome</keyword>
<evidence type="ECO:0000313" key="2">
    <source>
        <dbReference type="Proteomes" id="UP001142325"/>
    </source>
</evidence>
<comment type="caution">
    <text evidence="1">The sequence shown here is derived from an EMBL/GenBank/DDBJ whole genome shotgun (WGS) entry which is preliminary data.</text>
</comment>
<sequence length="131" mass="14513">MSKEEYLAALRPILESTTEVASAQLRSLLDAAEEADVTLTLGVFVGQDGEGPFDVYAQFEGADVFALNQRFQKERHLFGVTWTEEGWEPGVPARPRGWSRDELEDVVVDEVELWVGTLVPNGPALEVLAYC</sequence>
<dbReference type="RefSeq" id="WP_204938527.1">
    <property type="nucleotide sequence ID" value="NZ_BAAAUM010000001.1"/>
</dbReference>
<dbReference type="EMBL" id="BSET01000001">
    <property type="protein sequence ID" value="GLK00847.1"/>
    <property type="molecule type" value="Genomic_DNA"/>
</dbReference>
<dbReference type="Pfam" id="PF19926">
    <property type="entry name" value="DUF6389"/>
    <property type="match status" value="1"/>
</dbReference>
<name>A0A9W6M7V6_9MICO</name>
<accession>A0A9W6M7V6</accession>